<reference evidence="1 2" key="1">
    <citation type="submission" date="2018-11" db="EMBL/GenBank/DDBJ databases">
        <title>Characterization of surface water Dickeya isolates.</title>
        <authorList>
            <person name="Van Gijsegem F."/>
            <person name="Pedron J."/>
        </authorList>
    </citation>
    <scope>NUCLEOTIDE SEQUENCE [LARGE SCALE GENOMIC DNA]</scope>
    <source>
        <strain evidence="1 2">FVG1-MFV-O17</strain>
    </source>
</reference>
<gene>
    <name evidence="1" type="ORF">EF878_11585</name>
</gene>
<comment type="caution">
    <text evidence="1">The sequence shown here is derived from an EMBL/GenBank/DDBJ whole genome shotgun (WGS) entry which is preliminary data.</text>
</comment>
<dbReference type="Proteomes" id="UP000276061">
    <property type="component" value="Unassembled WGS sequence"/>
</dbReference>
<dbReference type="OrthoDB" id="6689897at2"/>
<accession>A0A3N0G0W5</accession>
<evidence type="ECO:0000313" key="2">
    <source>
        <dbReference type="Proteomes" id="UP000276061"/>
    </source>
</evidence>
<dbReference type="EMBL" id="RJLR01000020">
    <property type="protein sequence ID" value="RNM05871.1"/>
    <property type="molecule type" value="Genomic_DNA"/>
</dbReference>
<evidence type="ECO:0000313" key="1">
    <source>
        <dbReference type="EMBL" id="RNM05871.1"/>
    </source>
</evidence>
<dbReference type="SUPFAM" id="SSF160719">
    <property type="entry name" value="gpW/gp25-like"/>
    <property type="match status" value="1"/>
</dbReference>
<protein>
    <recommendedName>
        <fullName evidence="3">Phage GP46 family protein</fullName>
    </recommendedName>
</protein>
<organism evidence="1 2">
    <name type="scientific">Dickeya undicola</name>
    <dbReference type="NCBI Taxonomy" id="1577887"/>
    <lineage>
        <taxon>Bacteria</taxon>
        <taxon>Pseudomonadati</taxon>
        <taxon>Pseudomonadota</taxon>
        <taxon>Gammaproteobacteria</taxon>
        <taxon>Enterobacterales</taxon>
        <taxon>Pectobacteriaceae</taxon>
        <taxon>Dickeya</taxon>
    </lineage>
</organism>
<dbReference type="Gene3D" id="3.10.450.40">
    <property type="match status" value="1"/>
</dbReference>
<dbReference type="Pfam" id="PF07409">
    <property type="entry name" value="GP46"/>
    <property type="match status" value="1"/>
</dbReference>
<dbReference type="AlphaFoldDB" id="A0A3N0G0W5"/>
<name>A0A3N0G0W5_9GAMM</name>
<sequence>MDNLLNPTNGDYTGTATDTLANAVYIRLMTPLGSYWAVPSLGSKLHLLTREKNVSRVYTLARQYAAEALQPLIDDGRATTIEVAAEAGDSGWLILIIDVTAPAGRELFKYPVKVS</sequence>
<proteinExistence type="predicted"/>
<dbReference type="RefSeq" id="WP_123252675.1">
    <property type="nucleotide sequence ID" value="NZ_RJLR01000020.1"/>
</dbReference>
<dbReference type="InterPro" id="IPR010877">
    <property type="entry name" value="Phage_Mu_Gp46"/>
</dbReference>
<evidence type="ECO:0008006" key="3">
    <source>
        <dbReference type="Google" id="ProtNLM"/>
    </source>
</evidence>